<dbReference type="Proteomes" id="UP000184275">
    <property type="component" value="Unassembled WGS sequence"/>
</dbReference>
<proteinExistence type="predicted"/>
<gene>
    <name evidence="6" type="ORF">SAMN05720469_101100</name>
</gene>
<dbReference type="GO" id="GO:0042732">
    <property type="term" value="P:D-xylose metabolic process"/>
    <property type="evidence" value="ECO:0007669"/>
    <property type="project" value="InterPro"/>
</dbReference>
<sequence>MPESFDTLLQEDLEFIASSKMVPWDLFRNKSILVTGATGLIGSQIVKSLAWRNRLYGTNIKIYAMVRNLQKARTIFNGFESRENFQLICGDVNSNYEFPENLNYIIHAASVTSSKDFVTKPVETIRTAIMGTNRILEKSSTMNLDGFLYLSSLEVYGTPEKGIVDISETYSGYIDFLQVRSSYSEGKRMVECLCCSYASEYNVPVKIARLTQTFGTGVAYDDGRVFAQFARSAIESKDIVLKTKGETLRNYCYVADAVIALLLILAKGEIGEAYNVANEDTAISIADMAEFVCKNFSDGKSHVVFDIADDATKLGYNPCMKICLNTTKLKALGWSANFGLYDMFGRMIESMKIKK</sequence>
<organism evidence="6 7">
    <name type="scientific">Fibrobacter intestinalis</name>
    <dbReference type="NCBI Taxonomy" id="28122"/>
    <lineage>
        <taxon>Bacteria</taxon>
        <taxon>Pseudomonadati</taxon>
        <taxon>Fibrobacterota</taxon>
        <taxon>Fibrobacteria</taxon>
        <taxon>Fibrobacterales</taxon>
        <taxon>Fibrobacteraceae</taxon>
        <taxon>Fibrobacter</taxon>
    </lineage>
</organism>
<keyword evidence="7" id="KW-1185">Reference proteome</keyword>
<accession>A0A1M6PT04</accession>
<evidence type="ECO:0000313" key="6">
    <source>
        <dbReference type="EMBL" id="SHK11032.1"/>
    </source>
</evidence>
<evidence type="ECO:0000256" key="1">
    <source>
        <dbReference type="ARBA" id="ARBA00001911"/>
    </source>
</evidence>
<dbReference type="InterPro" id="IPR001509">
    <property type="entry name" value="Epimerase_deHydtase"/>
</dbReference>
<name>A0A1M6PT04_9BACT</name>
<evidence type="ECO:0000259" key="5">
    <source>
        <dbReference type="Pfam" id="PF01370"/>
    </source>
</evidence>
<keyword evidence="4" id="KW-0456">Lyase</keyword>
<dbReference type="GO" id="GO:0005737">
    <property type="term" value="C:cytoplasm"/>
    <property type="evidence" value="ECO:0007669"/>
    <property type="project" value="TreeGrafter"/>
</dbReference>
<comment type="cofactor">
    <cofactor evidence="1">
        <name>NAD(+)</name>
        <dbReference type="ChEBI" id="CHEBI:57540"/>
    </cofactor>
</comment>
<feature type="domain" description="NAD-dependent epimerase/dehydratase" evidence="5">
    <location>
        <begin position="32"/>
        <end position="277"/>
    </location>
</feature>
<dbReference type="PANTHER" id="PTHR43078:SF6">
    <property type="entry name" value="UDP-GLUCURONIC ACID DECARBOXYLASE 1"/>
    <property type="match status" value="1"/>
</dbReference>
<dbReference type="EMBL" id="FRAW01000001">
    <property type="protein sequence ID" value="SHK11032.1"/>
    <property type="molecule type" value="Genomic_DNA"/>
</dbReference>
<protein>
    <submittedName>
        <fullName evidence="6">Nucleoside-diphosphate-sugar epimerase</fullName>
    </submittedName>
</protein>
<reference evidence="7" key="1">
    <citation type="submission" date="2016-11" db="EMBL/GenBank/DDBJ databases">
        <authorList>
            <person name="Varghese N."/>
            <person name="Submissions S."/>
        </authorList>
    </citation>
    <scope>NUCLEOTIDE SEQUENCE [LARGE SCALE GENOMIC DNA]</scope>
    <source>
        <strain evidence="7">UWOS</strain>
    </source>
</reference>
<dbReference type="InterPro" id="IPR044516">
    <property type="entry name" value="UXS-like"/>
</dbReference>
<dbReference type="Pfam" id="PF01370">
    <property type="entry name" value="Epimerase"/>
    <property type="match status" value="1"/>
</dbReference>
<dbReference type="SUPFAM" id="SSF51735">
    <property type="entry name" value="NAD(P)-binding Rossmann-fold domains"/>
    <property type="match status" value="1"/>
</dbReference>
<dbReference type="GO" id="GO:0070403">
    <property type="term" value="F:NAD+ binding"/>
    <property type="evidence" value="ECO:0007669"/>
    <property type="project" value="InterPro"/>
</dbReference>
<evidence type="ECO:0000256" key="4">
    <source>
        <dbReference type="ARBA" id="ARBA00023239"/>
    </source>
</evidence>
<dbReference type="Gene3D" id="3.40.50.720">
    <property type="entry name" value="NAD(P)-binding Rossmann-like Domain"/>
    <property type="match status" value="1"/>
</dbReference>
<evidence type="ECO:0000256" key="2">
    <source>
        <dbReference type="ARBA" id="ARBA00022793"/>
    </source>
</evidence>
<evidence type="ECO:0000313" key="7">
    <source>
        <dbReference type="Proteomes" id="UP000184275"/>
    </source>
</evidence>
<dbReference type="AlphaFoldDB" id="A0A1M6PT04"/>
<dbReference type="GO" id="GO:0048040">
    <property type="term" value="F:UDP-glucuronate decarboxylase activity"/>
    <property type="evidence" value="ECO:0007669"/>
    <property type="project" value="TreeGrafter"/>
</dbReference>
<dbReference type="InterPro" id="IPR036291">
    <property type="entry name" value="NAD(P)-bd_dom_sf"/>
</dbReference>
<dbReference type="PANTHER" id="PTHR43078">
    <property type="entry name" value="UDP-GLUCURONIC ACID DECARBOXYLASE-RELATED"/>
    <property type="match status" value="1"/>
</dbReference>
<keyword evidence="2" id="KW-0210">Decarboxylase</keyword>
<keyword evidence="3" id="KW-0520">NAD</keyword>
<dbReference type="RefSeq" id="WP_073301710.1">
    <property type="nucleotide sequence ID" value="NZ_FRAW01000001.1"/>
</dbReference>
<evidence type="ECO:0000256" key="3">
    <source>
        <dbReference type="ARBA" id="ARBA00023027"/>
    </source>
</evidence>